<dbReference type="EMBL" id="FBWK01000047">
    <property type="protein sequence ID" value="CUX44343.1"/>
    <property type="molecule type" value="Genomic_DNA"/>
</dbReference>
<dbReference type="Proteomes" id="UP000191988">
    <property type="component" value="Unassembled WGS sequence"/>
</dbReference>
<sequence length="83" mass="9092">MIAAMSYMSALFVNMYDNLYYMFEAEIKFFVGWPVSGVGGQTGFVAGRNGGRSAGSGELDAAGLSRITYNFSRLLNRATIFQQ</sequence>
<dbReference type="STRING" id="1183432.AGR3A_Lc110117"/>
<protein>
    <submittedName>
        <fullName evidence="1">Uncharacterized protein</fullName>
    </submittedName>
</protein>
<proteinExistence type="predicted"/>
<evidence type="ECO:0000313" key="2">
    <source>
        <dbReference type="Proteomes" id="UP000191988"/>
    </source>
</evidence>
<name>A0A1S7QYQ0_9HYPH</name>
<gene>
    <name evidence="1" type="ORF">AGR3A_Lc110117</name>
</gene>
<accession>A0A1S7QYQ0</accession>
<keyword evidence="2" id="KW-1185">Reference proteome</keyword>
<dbReference type="AlphaFoldDB" id="A0A1S7QYQ0"/>
<organism evidence="1 2">
    <name type="scientific">Agrobacterium tomkonis CFBP 6623</name>
    <dbReference type="NCBI Taxonomy" id="1183432"/>
    <lineage>
        <taxon>Bacteria</taxon>
        <taxon>Pseudomonadati</taxon>
        <taxon>Pseudomonadota</taxon>
        <taxon>Alphaproteobacteria</taxon>
        <taxon>Hyphomicrobiales</taxon>
        <taxon>Rhizobiaceae</taxon>
        <taxon>Rhizobium/Agrobacterium group</taxon>
        <taxon>Agrobacterium</taxon>
        <taxon>Agrobacterium tumefaciens complex</taxon>
    </lineage>
</organism>
<evidence type="ECO:0000313" key="1">
    <source>
        <dbReference type="EMBL" id="CUX44343.1"/>
    </source>
</evidence>
<reference evidence="2" key="1">
    <citation type="submission" date="2016-01" db="EMBL/GenBank/DDBJ databases">
        <authorList>
            <person name="Regsiter A."/>
            <person name="william w."/>
        </authorList>
    </citation>
    <scope>NUCLEOTIDE SEQUENCE [LARGE SCALE GENOMIC DNA]</scope>
    <source>
        <strain evidence="2">CFBP 6623</strain>
    </source>
</reference>